<dbReference type="EMBL" id="JAVRJZ010000012">
    <property type="protein sequence ID" value="KAK2715927.1"/>
    <property type="molecule type" value="Genomic_DNA"/>
</dbReference>
<feature type="compositionally biased region" description="Polar residues" evidence="1">
    <location>
        <begin position="1"/>
        <end position="32"/>
    </location>
</feature>
<feature type="region of interest" description="Disordered" evidence="1">
    <location>
        <begin position="121"/>
        <end position="189"/>
    </location>
</feature>
<comment type="caution">
    <text evidence="2">The sequence shown here is derived from an EMBL/GenBank/DDBJ whole genome shotgun (WGS) entry which is preliminary data.</text>
</comment>
<accession>A0AA88I5V7</accession>
<dbReference type="Proteomes" id="UP001187531">
    <property type="component" value="Unassembled WGS sequence"/>
</dbReference>
<evidence type="ECO:0000313" key="3">
    <source>
        <dbReference type="Proteomes" id="UP001187531"/>
    </source>
</evidence>
<gene>
    <name evidence="2" type="ORF">QYM36_010484</name>
</gene>
<dbReference type="AlphaFoldDB" id="A0AA88I5V7"/>
<evidence type="ECO:0000313" key="2">
    <source>
        <dbReference type="EMBL" id="KAK2715927.1"/>
    </source>
</evidence>
<name>A0AA88I5V7_ARTSF</name>
<protein>
    <submittedName>
        <fullName evidence="2">Uncharacterized protein</fullName>
    </submittedName>
</protein>
<feature type="compositionally biased region" description="Polar residues" evidence="1">
    <location>
        <begin position="135"/>
        <end position="162"/>
    </location>
</feature>
<organism evidence="2 3">
    <name type="scientific">Artemia franciscana</name>
    <name type="common">Brine shrimp</name>
    <name type="synonym">Artemia sanfranciscana</name>
    <dbReference type="NCBI Taxonomy" id="6661"/>
    <lineage>
        <taxon>Eukaryota</taxon>
        <taxon>Metazoa</taxon>
        <taxon>Ecdysozoa</taxon>
        <taxon>Arthropoda</taxon>
        <taxon>Crustacea</taxon>
        <taxon>Branchiopoda</taxon>
        <taxon>Anostraca</taxon>
        <taxon>Artemiidae</taxon>
        <taxon>Artemia</taxon>
    </lineage>
</organism>
<sequence>MSRNHLTRSSENVNEQSDNDMFSSRSSNNLNKNDTDYPQYPPHLAGGMWPFIPAPPYAGQSWQYQNYYSPGYIPIQPTAYVGHPVDSWGHHFCRATPSPGSTLNFKSCSMDKLAGQHRHVPLVCNSPTPSPPGSPQFQRSLVQRSPSPSSRNLNKKTVQSSIAGKPPRPTRTQKMPVTRSKTLDSDGGDGYLSDGFGLSMARTSSPIENKLDKSSKVPSLDSLYEQLKQIADNGAKAERNLTARALAFLNEKTMSCASMQEWERKVRRYS</sequence>
<evidence type="ECO:0000256" key="1">
    <source>
        <dbReference type="SAM" id="MobiDB-lite"/>
    </source>
</evidence>
<proteinExistence type="predicted"/>
<reference evidence="2" key="1">
    <citation type="submission" date="2023-07" db="EMBL/GenBank/DDBJ databases">
        <title>Chromosome-level genome assembly of Artemia franciscana.</title>
        <authorList>
            <person name="Jo E."/>
        </authorList>
    </citation>
    <scope>NUCLEOTIDE SEQUENCE</scope>
    <source>
        <tissue evidence="2">Whole body</tissue>
    </source>
</reference>
<feature type="region of interest" description="Disordered" evidence="1">
    <location>
        <begin position="1"/>
        <end position="39"/>
    </location>
</feature>
<keyword evidence="3" id="KW-1185">Reference proteome</keyword>